<organism evidence="2 3">
    <name type="scientific">Paracoccus aminovorans</name>
    <dbReference type="NCBI Taxonomy" id="34004"/>
    <lineage>
        <taxon>Bacteria</taxon>
        <taxon>Pseudomonadati</taxon>
        <taxon>Pseudomonadota</taxon>
        <taxon>Alphaproteobacteria</taxon>
        <taxon>Rhodobacterales</taxon>
        <taxon>Paracoccaceae</taxon>
        <taxon>Paracoccus</taxon>
    </lineage>
</organism>
<dbReference type="STRING" id="34004.SAMN04488021_12642"/>
<reference evidence="2 3" key="1">
    <citation type="submission" date="2016-10" db="EMBL/GenBank/DDBJ databases">
        <authorList>
            <person name="de Groot N.N."/>
        </authorList>
    </citation>
    <scope>NUCLEOTIDE SEQUENCE [LARGE SCALE GENOMIC DNA]</scope>
    <source>
        <strain evidence="2 3">DSM 8537</strain>
    </source>
</reference>
<accession>A0A1I3C0R6</accession>
<protein>
    <submittedName>
        <fullName evidence="2">Uncharacterized conserved protein, DUF1330 family</fullName>
    </submittedName>
</protein>
<gene>
    <name evidence="2" type="ORF">SAMN04488021_12642</name>
</gene>
<dbReference type="Pfam" id="PF07045">
    <property type="entry name" value="DUF1330"/>
    <property type="match status" value="1"/>
</dbReference>
<keyword evidence="3" id="KW-1185">Reference proteome</keyword>
<dbReference type="PANTHER" id="PTHR41521">
    <property type="match status" value="1"/>
</dbReference>
<dbReference type="RefSeq" id="WP_074969075.1">
    <property type="nucleotide sequence ID" value="NZ_CBCRYP010000025.1"/>
</dbReference>
<dbReference type="PANTHER" id="PTHR41521:SF4">
    <property type="entry name" value="BLR0684 PROTEIN"/>
    <property type="match status" value="1"/>
</dbReference>
<dbReference type="OrthoDB" id="9806380at2"/>
<feature type="domain" description="DUF1330" evidence="1">
    <location>
        <begin position="2"/>
        <end position="93"/>
    </location>
</feature>
<evidence type="ECO:0000259" key="1">
    <source>
        <dbReference type="Pfam" id="PF07045"/>
    </source>
</evidence>
<dbReference type="AlphaFoldDB" id="A0A1I3C0R6"/>
<dbReference type="Gene3D" id="3.30.70.100">
    <property type="match status" value="1"/>
</dbReference>
<name>A0A1I3C0R6_9RHOB</name>
<dbReference type="InterPro" id="IPR010753">
    <property type="entry name" value="DUF1330"/>
</dbReference>
<proteinExistence type="predicted"/>
<dbReference type="InterPro" id="IPR011008">
    <property type="entry name" value="Dimeric_a/b-barrel"/>
</dbReference>
<dbReference type="EMBL" id="FOPU01000026">
    <property type="protein sequence ID" value="SFH68208.1"/>
    <property type="molecule type" value="Genomic_DNA"/>
</dbReference>
<evidence type="ECO:0000313" key="2">
    <source>
        <dbReference type="EMBL" id="SFH68208.1"/>
    </source>
</evidence>
<dbReference type="Proteomes" id="UP000183635">
    <property type="component" value="Unassembled WGS sequence"/>
</dbReference>
<evidence type="ECO:0000313" key="3">
    <source>
        <dbReference type="Proteomes" id="UP000183635"/>
    </source>
</evidence>
<sequence>MTALWIAHVTVTDPEAYGKYAQLAGPAIAAHGGVFLARGARYVQLEGKDRARNVVARFPSLEDAVACYRSAEYQAALDHARNAAERELVIVEENPPPTSE</sequence>
<dbReference type="SUPFAM" id="SSF54909">
    <property type="entry name" value="Dimeric alpha+beta barrel"/>
    <property type="match status" value="1"/>
</dbReference>